<dbReference type="Gene3D" id="2.60.40.10">
    <property type="entry name" value="Immunoglobulins"/>
    <property type="match status" value="8"/>
</dbReference>
<feature type="domain" description="Ig-like" evidence="7">
    <location>
        <begin position="775"/>
        <end position="866"/>
    </location>
</feature>
<proteinExistence type="predicted"/>
<keyword evidence="9" id="KW-1185">Reference proteome</keyword>
<feature type="chain" id="PRO_5043460543" evidence="6">
    <location>
        <begin position="23"/>
        <end position="1019"/>
    </location>
</feature>
<evidence type="ECO:0000313" key="9">
    <source>
        <dbReference type="Proteomes" id="UP001178508"/>
    </source>
</evidence>
<reference evidence="8" key="1">
    <citation type="submission" date="2023-08" db="EMBL/GenBank/DDBJ databases">
        <authorList>
            <person name="Alioto T."/>
            <person name="Alioto T."/>
            <person name="Gomez Garrido J."/>
        </authorList>
    </citation>
    <scope>NUCLEOTIDE SEQUENCE</scope>
</reference>
<dbReference type="InterPro" id="IPR007110">
    <property type="entry name" value="Ig-like_dom"/>
</dbReference>
<evidence type="ECO:0000313" key="8">
    <source>
        <dbReference type="EMBL" id="CAJ1061623.1"/>
    </source>
</evidence>
<dbReference type="Pfam" id="PF08205">
    <property type="entry name" value="C2-set_2"/>
    <property type="match status" value="1"/>
</dbReference>
<evidence type="ECO:0000256" key="6">
    <source>
        <dbReference type="SAM" id="SignalP"/>
    </source>
</evidence>
<dbReference type="InterPro" id="IPR036179">
    <property type="entry name" value="Ig-like_dom_sf"/>
</dbReference>
<dbReference type="InterPro" id="IPR013162">
    <property type="entry name" value="CD80_C2-set"/>
</dbReference>
<feature type="transmembrane region" description="Helical" evidence="5">
    <location>
        <begin position="881"/>
        <end position="900"/>
    </location>
</feature>
<feature type="region of interest" description="Disordered" evidence="4">
    <location>
        <begin position="904"/>
        <end position="940"/>
    </location>
</feature>
<comment type="subcellular location">
    <subcellularLocation>
        <location evidence="1">Membrane</location>
        <topology evidence="1">Single-pass membrane protein</topology>
    </subcellularLocation>
</comment>
<evidence type="ECO:0000256" key="3">
    <source>
        <dbReference type="ARBA" id="ARBA00023157"/>
    </source>
</evidence>
<evidence type="ECO:0000259" key="7">
    <source>
        <dbReference type="PROSITE" id="PS50835"/>
    </source>
</evidence>
<feature type="compositionally biased region" description="Basic and acidic residues" evidence="4">
    <location>
        <begin position="905"/>
        <end position="916"/>
    </location>
</feature>
<name>A0AAV1FKJ2_XYRNO</name>
<feature type="domain" description="Ig-like" evidence="7">
    <location>
        <begin position="241"/>
        <end position="331"/>
    </location>
</feature>
<dbReference type="InterPro" id="IPR003599">
    <property type="entry name" value="Ig_sub"/>
</dbReference>
<dbReference type="InterPro" id="IPR013783">
    <property type="entry name" value="Ig-like_fold"/>
</dbReference>
<evidence type="ECO:0000256" key="2">
    <source>
        <dbReference type="ARBA" id="ARBA00023136"/>
    </source>
</evidence>
<dbReference type="GO" id="GO:0016020">
    <property type="term" value="C:membrane"/>
    <property type="evidence" value="ECO:0007669"/>
    <property type="project" value="UniProtKB-SubCell"/>
</dbReference>
<dbReference type="EMBL" id="OY660871">
    <property type="protein sequence ID" value="CAJ1061623.1"/>
    <property type="molecule type" value="Genomic_DNA"/>
</dbReference>
<accession>A0AAV1FKJ2</accession>
<evidence type="ECO:0000256" key="5">
    <source>
        <dbReference type="SAM" id="Phobius"/>
    </source>
</evidence>
<dbReference type="Proteomes" id="UP001178508">
    <property type="component" value="Chromosome 8"/>
</dbReference>
<protein>
    <submittedName>
        <fullName evidence="8">Uncharacterized protein LOC122881428 isoform X3</fullName>
    </submittedName>
</protein>
<keyword evidence="3" id="KW-1015">Disulfide bond</keyword>
<dbReference type="AlphaFoldDB" id="A0AAV1FKJ2"/>
<dbReference type="PANTHER" id="PTHR46484">
    <property type="entry name" value="SI:CH211-171H4.5-RELATED"/>
    <property type="match status" value="1"/>
</dbReference>
<keyword evidence="6" id="KW-0732">Signal</keyword>
<evidence type="ECO:0000256" key="4">
    <source>
        <dbReference type="SAM" id="MobiDB-lite"/>
    </source>
</evidence>
<feature type="region of interest" description="Disordered" evidence="4">
    <location>
        <begin position="974"/>
        <end position="1009"/>
    </location>
</feature>
<sequence>MSSHHFLLIVYILGITSCISRAWIVKMPSNIRGLLGSCLVIPCSFDYHEYPPRRPDRVVWYQYVSHGYPLVYDNWYPNNVINVFKGKTKAFTSTTFKKCTLQIFPVTKSHHMQRIYPWVDPENVGSSTYRFFDRTVKIEVVGKADKPDIVIYGKMMVGQLVTVQCIVYHTCPSYPPTLSLNIPLLKHRVSHDVIPDGTSRTTLTTNLKIERDQQTVECSVRHTGGLTAAAFQTLNAECSFLSLTIRSTSNEFNEGQATRVTCTASYTCPKQNPTLTWNYANMPASTVTSSSGSAQWITVSTLSFTASPSDQGRSLTCYARFSGGQRQESITLNVKRSMLSRGWSFTTPGSITGTKGSCIIIPCRFTYSSRQPDGLGVIWYLLVPFDQRQGAVSEFKGRTSLIGSVKDGNCSLKIEQLEMSHNQRRLFPWVDVNPITSYNTQGFSFNDKISQIVVLEHAEKPQMNLIGIPRVGEQSRVSCSVHHACISAVPSLTLNGVPGEDVLTDTLVSDSVWERKLERTWTVKETDQSVTCTVSHRGGQRATNELRLNVECPYNKIAMIKRPGNVTEGVAESVICSVSYKCERNTPNIEWNYEDMQSSIRTKKISDSYQTVSNLTFVGSLKDDKSSLTCTARFRTGETSDSATLHIRSEFLHIMHTFHILDADVPFRFNALTRSCVVIPCSFQYHGDVPLTRGIWLKRKGGVVFHNGRSHVLDHFKDRTRMIGDLSEGNCSLEIDDIKPFDNGPFCFFAEKGEEKYKFNNSCVFIVMKASPEKPAMTSVPAEVSAGSVITVSCSVTHTCSSHPPKFSWSVPNITSEVTHTEKQRGIWETTSTITFMATGGDGVKSLTCTATSWRNKQQATTAELTVKGSLMYQIQSSLPVTIPVSILVVVAAALGVVIYRRRKRSDDSLKPPPRPEKRRHYGDREKPPRPEKRGSIWSRFSRKNMDDRVGWQNERSHRRSFWGRFSRQQQDTSNLTVGFSNNKANINYNTPVSKQRFPSPKNDRRTPTSVIYEVDYQN</sequence>
<organism evidence="8 9">
    <name type="scientific">Xyrichtys novacula</name>
    <name type="common">Pearly razorfish</name>
    <name type="synonym">Hemipteronotus novacula</name>
    <dbReference type="NCBI Taxonomy" id="13765"/>
    <lineage>
        <taxon>Eukaryota</taxon>
        <taxon>Metazoa</taxon>
        <taxon>Chordata</taxon>
        <taxon>Craniata</taxon>
        <taxon>Vertebrata</taxon>
        <taxon>Euteleostomi</taxon>
        <taxon>Actinopterygii</taxon>
        <taxon>Neopterygii</taxon>
        <taxon>Teleostei</taxon>
        <taxon>Neoteleostei</taxon>
        <taxon>Acanthomorphata</taxon>
        <taxon>Eupercaria</taxon>
        <taxon>Labriformes</taxon>
        <taxon>Labridae</taxon>
        <taxon>Xyrichtys</taxon>
    </lineage>
</organism>
<keyword evidence="5" id="KW-1133">Transmembrane helix</keyword>
<feature type="domain" description="Ig-like" evidence="7">
    <location>
        <begin position="553"/>
        <end position="646"/>
    </location>
</feature>
<keyword evidence="2 5" id="KW-0472">Membrane</keyword>
<feature type="signal peptide" evidence="6">
    <location>
        <begin position="1"/>
        <end position="22"/>
    </location>
</feature>
<feature type="compositionally biased region" description="Basic and acidic residues" evidence="4">
    <location>
        <begin position="923"/>
        <end position="935"/>
    </location>
</feature>
<evidence type="ECO:0000256" key="1">
    <source>
        <dbReference type="ARBA" id="ARBA00004167"/>
    </source>
</evidence>
<dbReference type="SUPFAM" id="SSF48726">
    <property type="entry name" value="Immunoglobulin"/>
    <property type="match status" value="7"/>
</dbReference>
<dbReference type="PANTHER" id="PTHR46484:SF1">
    <property type="entry name" value="SCHWANN CELL MYELIN PROTEIN-RELATED"/>
    <property type="match status" value="1"/>
</dbReference>
<gene>
    <name evidence="8" type="ORF">XNOV1_A030808</name>
</gene>
<dbReference type="SMART" id="SM00409">
    <property type="entry name" value="IG"/>
    <property type="match status" value="5"/>
</dbReference>
<feature type="compositionally biased region" description="Polar residues" evidence="4">
    <location>
        <begin position="974"/>
        <end position="994"/>
    </location>
</feature>
<keyword evidence="5" id="KW-0812">Transmembrane</keyword>
<dbReference type="PROSITE" id="PS50835">
    <property type="entry name" value="IG_LIKE"/>
    <property type="match status" value="3"/>
</dbReference>